<accession>A0A142KWI6</accession>
<feature type="compositionally biased region" description="Low complexity" evidence="1">
    <location>
        <begin position="234"/>
        <end position="257"/>
    </location>
</feature>
<evidence type="ECO:0000256" key="1">
    <source>
        <dbReference type="SAM" id="MobiDB-lite"/>
    </source>
</evidence>
<dbReference type="EMBL" id="KU695185">
    <property type="protein sequence ID" value="AMS24306.1"/>
    <property type="molecule type" value="mRNA"/>
</dbReference>
<protein>
    <submittedName>
        <fullName evidence="3">CSEP-35</fullName>
    </submittedName>
</protein>
<name>A0A142KWI6_PHAPC</name>
<feature type="region of interest" description="Disordered" evidence="1">
    <location>
        <begin position="120"/>
        <end position="141"/>
    </location>
</feature>
<feature type="chain" id="PRO_5007499071" evidence="2">
    <location>
        <begin position="19"/>
        <end position="291"/>
    </location>
</feature>
<sequence>MYHLTFVLFSLFFLSANGASTSEPSGQTLDCSHYTGANTKEATCNEFPGRICHGGCTGAVVASNCTLNPGEEPKDQTYTIAFGKSSATISICRNEKGSYSCTGPIKGSAKCSVCVDPPTGSDQSPTTPAPAPGNNGSTSKEGQTLQCTHFTGANTQSATCNEVPGRVCNKGCTSSVVATKCTLNPGDQESQQNCTQAFGKSSAAISICINDKGSFSCTGSVSGNATCSGCTDQSSSGSSEYPGSSGTTKPPTDPTGGENKDQDKKAEATSLQFAMSSFCLALSLMIGVAVL</sequence>
<organism evidence="3">
    <name type="scientific">Phakopsora pachyrhizi</name>
    <name type="common">Asian soybean rust disease fungus</name>
    <dbReference type="NCBI Taxonomy" id="170000"/>
    <lineage>
        <taxon>Eukaryota</taxon>
        <taxon>Fungi</taxon>
        <taxon>Dikarya</taxon>
        <taxon>Basidiomycota</taxon>
        <taxon>Pucciniomycotina</taxon>
        <taxon>Pucciniomycetes</taxon>
        <taxon>Pucciniales</taxon>
        <taxon>Phakopsoraceae</taxon>
        <taxon>Phakopsora</taxon>
    </lineage>
</organism>
<reference evidence="3" key="2">
    <citation type="submission" date="2016-02" db="EMBL/GenBank/DDBJ databases">
        <authorList>
            <person name="Wen L."/>
            <person name="He K."/>
            <person name="Yang H."/>
        </authorList>
    </citation>
    <scope>NUCLEOTIDE SEQUENCE</scope>
    <source>
        <strain evidence="3">GA-05</strain>
    </source>
</reference>
<evidence type="ECO:0000313" key="3">
    <source>
        <dbReference type="EMBL" id="AMS24306.1"/>
    </source>
</evidence>
<dbReference type="AlphaFoldDB" id="A0A142KWI6"/>
<feature type="region of interest" description="Disordered" evidence="1">
    <location>
        <begin position="234"/>
        <end position="266"/>
    </location>
</feature>
<reference evidence="3" key="1">
    <citation type="journal article" date="2016" name="Front. Plant Sci.">
        <title>Identification of Phakopsora pachyrhizi Candidate Effectors with Virulence Activity in a Distantly Related Pathosystem.</title>
        <authorList>
            <person name="Kunjeti S.G."/>
            <person name="Iyer G."/>
            <person name="Johnson E."/>
            <person name="Li E."/>
            <person name="Broglie K.E."/>
            <person name="Rauscher G."/>
            <person name="Rairdan G.J."/>
        </authorList>
    </citation>
    <scope>NUCLEOTIDE SEQUENCE</scope>
    <source>
        <strain evidence="3">GA-05</strain>
    </source>
</reference>
<evidence type="ECO:0000256" key="2">
    <source>
        <dbReference type="SAM" id="SignalP"/>
    </source>
</evidence>
<keyword evidence="2" id="KW-0732">Signal</keyword>
<feature type="signal peptide" evidence="2">
    <location>
        <begin position="1"/>
        <end position="18"/>
    </location>
</feature>
<feature type="non-terminal residue" evidence="3">
    <location>
        <position position="1"/>
    </location>
</feature>
<proteinExistence type="evidence at transcript level"/>